<dbReference type="EMBL" id="BDQV01000614">
    <property type="protein sequence ID" value="GAY66744.1"/>
    <property type="molecule type" value="Genomic_DNA"/>
</dbReference>
<evidence type="ECO:0000256" key="6">
    <source>
        <dbReference type="SAM" id="SignalP"/>
    </source>
</evidence>
<proteinExistence type="inferred from homology"/>
<dbReference type="PANTHER" id="PTHR33463:SF198">
    <property type="entry name" value="RPP4C3"/>
    <property type="match status" value="1"/>
</dbReference>
<keyword evidence="3" id="KW-0611">Plant defense</keyword>
<dbReference type="Gene3D" id="3.40.50.300">
    <property type="entry name" value="P-loop containing nucleotide triphosphate hydrolases"/>
    <property type="match status" value="1"/>
</dbReference>
<keyword evidence="5" id="KW-0175">Coiled coil</keyword>
<evidence type="ECO:0000256" key="2">
    <source>
        <dbReference type="ARBA" id="ARBA00022741"/>
    </source>
</evidence>
<dbReference type="GO" id="GO:0005524">
    <property type="term" value="F:ATP binding"/>
    <property type="evidence" value="ECO:0007669"/>
    <property type="project" value="UniProtKB-KW"/>
</dbReference>
<dbReference type="InterPro" id="IPR002182">
    <property type="entry name" value="NB-ARC"/>
</dbReference>
<dbReference type="Gene3D" id="3.80.10.10">
    <property type="entry name" value="Ribonuclease Inhibitor"/>
    <property type="match status" value="1"/>
</dbReference>
<evidence type="ECO:0000256" key="3">
    <source>
        <dbReference type="ARBA" id="ARBA00022821"/>
    </source>
</evidence>
<organism evidence="8 9">
    <name type="scientific">Citrus unshiu</name>
    <name type="common">Satsuma mandarin</name>
    <name type="synonym">Citrus nobilis var. unshiu</name>
    <dbReference type="NCBI Taxonomy" id="55188"/>
    <lineage>
        <taxon>Eukaryota</taxon>
        <taxon>Viridiplantae</taxon>
        <taxon>Streptophyta</taxon>
        <taxon>Embryophyta</taxon>
        <taxon>Tracheophyta</taxon>
        <taxon>Spermatophyta</taxon>
        <taxon>Magnoliopsida</taxon>
        <taxon>eudicotyledons</taxon>
        <taxon>Gunneridae</taxon>
        <taxon>Pentapetalae</taxon>
        <taxon>rosids</taxon>
        <taxon>malvids</taxon>
        <taxon>Sapindales</taxon>
        <taxon>Rutaceae</taxon>
        <taxon>Aurantioideae</taxon>
        <taxon>Citrus</taxon>
    </lineage>
</organism>
<comment type="caution">
    <text evidence="8">The sequence shown here is derived from an EMBL/GenBank/DDBJ whole genome shotgun (WGS) entry which is preliminary data.</text>
</comment>
<evidence type="ECO:0000256" key="4">
    <source>
        <dbReference type="ARBA" id="ARBA00022840"/>
    </source>
</evidence>
<comment type="similarity">
    <text evidence="1">Belongs to the disease resistance NB-LRR family.</text>
</comment>
<dbReference type="InterPro" id="IPR027417">
    <property type="entry name" value="P-loop_NTPase"/>
</dbReference>
<dbReference type="InterPro" id="IPR003593">
    <property type="entry name" value="AAA+_ATPase"/>
</dbReference>
<evidence type="ECO:0000313" key="9">
    <source>
        <dbReference type="Proteomes" id="UP000236630"/>
    </source>
</evidence>
<dbReference type="InterPro" id="IPR057135">
    <property type="entry name" value="At4g27190-like_LRR"/>
</dbReference>
<dbReference type="Gene3D" id="1.10.8.430">
    <property type="entry name" value="Helical domain of apoptotic protease-activating factors"/>
    <property type="match status" value="1"/>
</dbReference>
<keyword evidence="9" id="KW-1185">Reference proteome</keyword>
<dbReference type="SUPFAM" id="SSF52047">
    <property type="entry name" value="RNI-like"/>
    <property type="match status" value="1"/>
</dbReference>
<dbReference type="Proteomes" id="UP000236630">
    <property type="component" value="Unassembled WGS sequence"/>
</dbReference>
<evidence type="ECO:0000259" key="7">
    <source>
        <dbReference type="SMART" id="SM00382"/>
    </source>
</evidence>
<dbReference type="AlphaFoldDB" id="A0A2H5QQ43"/>
<dbReference type="FunFam" id="3.40.50.300:FF:001091">
    <property type="entry name" value="Probable disease resistance protein At1g61300"/>
    <property type="match status" value="1"/>
</dbReference>
<dbReference type="PRINTS" id="PR00364">
    <property type="entry name" value="DISEASERSIST"/>
</dbReference>
<feature type="domain" description="AAA+ ATPase" evidence="7">
    <location>
        <begin position="175"/>
        <end position="328"/>
    </location>
</feature>
<dbReference type="InterPro" id="IPR042197">
    <property type="entry name" value="Apaf_helical"/>
</dbReference>
<dbReference type="SMART" id="SM00382">
    <property type="entry name" value="AAA"/>
    <property type="match status" value="1"/>
</dbReference>
<dbReference type="InterPro" id="IPR050905">
    <property type="entry name" value="Plant_NBS-LRR"/>
</dbReference>
<dbReference type="Pfam" id="PF23247">
    <property type="entry name" value="LRR_RPS2"/>
    <property type="match status" value="1"/>
</dbReference>
<protein>
    <recommendedName>
        <fullName evidence="7">AAA+ ATPase domain-containing protein</fullName>
    </recommendedName>
</protein>
<keyword evidence="4" id="KW-0067">ATP-binding</keyword>
<dbReference type="SUPFAM" id="SSF52540">
    <property type="entry name" value="P-loop containing nucleoside triphosphate hydrolases"/>
    <property type="match status" value="1"/>
</dbReference>
<evidence type="ECO:0000256" key="5">
    <source>
        <dbReference type="SAM" id="Coils"/>
    </source>
</evidence>
<evidence type="ECO:0000313" key="8">
    <source>
        <dbReference type="EMBL" id="GAY66744.1"/>
    </source>
</evidence>
<dbReference type="Pfam" id="PF00931">
    <property type="entry name" value="NB-ARC"/>
    <property type="match status" value="1"/>
</dbReference>
<dbReference type="InterPro" id="IPR032675">
    <property type="entry name" value="LRR_dom_sf"/>
</dbReference>
<accession>A0A2H5QQ43</accession>
<dbReference type="GO" id="GO:0006952">
    <property type="term" value="P:defense response"/>
    <property type="evidence" value="ECO:0007669"/>
    <property type="project" value="UniProtKB-KW"/>
</dbReference>
<keyword evidence="6" id="KW-0732">Signal</keyword>
<feature type="coiled-coil region" evidence="5">
    <location>
        <begin position="22"/>
        <end position="63"/>
    </location>
</feature>
<feature type="chain" id="PRO_5014134412" description="AAA+ ATPase domain-containing protein" evidence="6">
    <location>
        <begin position="18"/>
        <end position="842"/>
    </location>
</feature>
<dbReference type="GO" id="GO:0043531">
    <property type="term" value="F:ADP binding"/>
    <property type="evidence" value="ECO:0007669"/>
    <property type="project" value="InterPro"/>
</dbReference>
<name>A0A2H5QQ43_CITUN</name>
<dbReference type="PANTHER" id="PTHR33463">
    <property type="entry name" value="NB-ARC DOMAIN-CONTAINING PROTEIN-RELATED"/>
    <property type="match status" value="1"/>
</dbReference>
<reference evidence="8 9" key="1">
    <citation type="journal article" date="2017" name="Front. Genet.">
        <title>Draft sequencing of the heterozygous diploid genome of Satsuma (Citrus unshiu Marc.) using a hybrid assembly approach.</title>
        <authorList>
            <person name="Shimizu T."/>
            <person name="Tanizawa Y."/>
            <person name="Mochizuki T."/>
            <person name="Nagasaki H."/>
            <person name="Yoshioka T."/>
            <person name="Toyoda A."/>
            <person name="Fujiyama A."/>
            <person name="Kaminuma E."/>
            <person name="Nakamura Y."/>
        </authorList>
    </citation>
    <scope>NUCLEOTIDE SEQUENCE [LARGE SCALE GENOMIC DNA]</scope>
    <source>
        <strain evidence="9">cv. Miyagawa wase</strain>
    </source>
</reference>
<keyword evidence="2" id="KW-0547">Nucleotide-binding</keyword>
<feature type="signal peptide" evidence="6">
    <location>
        <begin position="1"/>
        <end position="17"/>
    </location>
</feature>
<gene>
    <name evidence="8" type="ORF">CUMW_251260</name>
</gene>
<sequence length="842" mass="95889">MLEIIVTLVLELVKCLAPPTERQLVYLRKRNYNANLENLKAEMEKLKLERTSIQRRVSEAKEKGEEIEGKVEKWLVSANGIIDRAAKFVEDEESTNKRCLKGLCPNLKTRYQLSKKAETDVKALVELGEEVKKLDIVSHRTTPEEIWLKSNKGYEAFESRVSTLKSIQNALTDVNVSIIGVYGMGGIGKTTLVKEFARQAREKKLFDRVVFSEVSQTPDIKKIQGEIAEKLGLELSNEAEYRRASRLYERLKNENKILVILDNIWKHVDLETVGIPFGNDHKGCRLLLTARDNNVLLSMGSKDNFLIGNLNEEEAWRLFKIMIGDDVDNCKFKSTAINVAQACGGLPIALTTVSRAPRNKSLHEWKNALRELQTPSVVNFEGVPAETYSSIELSFKYLKGEQLKQIFLLCSLIGNSFGLMDLLRYSMGLGIFHGVNKMEDARNKLYALVHELRDCCLLLEGDRNETFYMHDVVCDVAVSIACRGQHVFLVRNDAVWEWPDGDALKKCYAISLLNSSIHEVSLEFECPQLEFLHIDITFAGLNIPDNFFKEMKKLRVIEFGQLRSLSLGTLPKVTRFCREVKTPSTSPNRQESQEVLTASSNEISSDTSTLLFNEKVVLPNLEALELNAINVDEIWHYNQLPAMVPCLRSLTRLIVWGCDKLKYIFSASTIQSLEQLQHLEIRLCKSLQEIISENRTDQVTAYFVFPRVTTLKLEGLPELRCLYPGIHTSEWPALKNLAACNCDKITLSQNDENDQFGVPAQQPLFSFKKILPTWRDCALSGKDITMILQDDFHNTSLAVFNDYGFGDDDLPCFPLAFTWRSFTIWNFSSCRIVRTKWHGFSF</sequence>
<evidence type="ECO:0000256" key="1">
    <source>
        <dbReference type="ARBA" id="ARBA00008894"/>
    </source>
</evidence>